<proteinExistence type="predicted"/>
<protein>
    <submittedName>
        <fullName evidence="2">Uncharacterized protein</fullName>
    </submittedName>
</protein>
<gene>
    <name evidence="2" type="ORF">A8C32_16495</name>
</gene>
<dbReference type="EMBL" id="MDJD01000043">
    <property type="protein sequence ID" value="OEK08053.1"/>
    <property type="molecule type" value="Genomic_DNA"/>
</dbReference>
<keyword evidence="1" id="KW-0812">Transmembrane</keyword>
<comment type="caution">
    <text evidence="2">The sequence shown here is derived from an EMBL/GenBank/DDBJ whole genome shotgun (WGS) entry which is preliminary data.</text>
</comment>
<keyword evidence="1" id="KW-0472">Membrane</keyword>
<dbReference type="AlphaFoldDB" id="A0A1E5T9J5"/>
<accession>A0A1E5T9J5</accession>
<evidence type="ECO:0000256" key="1">
    <source>
        <dbReference type="SAM" id="Phobius"/>
    </source>
</evidence>
<evidence type="ECO:0000313" key="2">
    <source>
        <dbReference type="EMBL" id="OEK08053.1"/>
    </source>
</evidence>
<organism evidence="2 3">
    <name type="scientific">Flavivirga aquatica</name>
    <dbReference type="NCBI Taxonomy" id="1849968"/>
    <lineage>
        <taxon>Bacteria</taxon>
        <taxon>Pseudomonadati</taxon>
        <taxon>Bacteroidota</taxon>
        <taxon>Flavobacteriia</taxon>
        <taxon>Flavobacteriales</taxon>
        <taxon>Flavobacteriaceae</taxon>
        <taxon>Flavivirga</taxon>
    </lineage>
</organism>
<dbReference type="STRING" id="1849968.A8C32_16495"/>
<keyword evidence="3" id="KW-1185">Reference proteome</keyword>
<reference evidence="2 3" key="1">
    <citation type="submission" date="2016-05" db="EMBL/GenBank/DDBJ databases">
        <title>Draft Genome Sequence of Algibacter sp. Strain SK-16 Isolated from the Surface Water of Aburatsubo Inlet.</title>
        <authorList>
            <person name="Wong S.-K."/>
            <person name="Yoshizawa S."/>
            <person name="Nakajima Y."/>
            <person name="Ogura Y."/>
            <person name="Tetsuya H."/>
            <person name="Hamasaki K."/>
        </authorList>
    </citation>
    <scope>NUCLEOTIDE SEQUENCE [LARGE SCALE GENOMIC DNA]</scope>
    <source>
        <strain evidence="2 3">SK-16</strain>
    </source>
</reference>
<sequence>MGIKSLLKKLFDNIFLFVLFIGIIFIITGLGYRGKYQKVSSFNEIITVTGIIILTPYLIYFLYSYFKRKSNQENEKIKEKESFKNFLNDSKAIQLKLNNIKIISFDNKNIDYYTSETGKLDIKNSNQEKQVKIIIPYLDKKILYTFYTNKNLDDLRIHLAIQNETRLFINNHDNNKVYVDFNFLK</sequence>
<feature type="transmembrane region" description="Helical" evidence="1">
    <location>
        <begin position="14"/>
        <end position="33"/>
    </location>
</feature>
<feature type="transmembrane region" description="Helical" evidence="1">
    <location>
        <begin position="45"/>
        <end position="66"/>
    </location>
</feature>
<evidence type="ECO:0000313" key="3">
    <source>
        <dbReference type="Proteomes" id="UP000095713"/>
    </source>
</evidence>
<keyword evidence="1" id="KW-1133">Transmembrane helix</keyword>
<name>A0A1E5T9J5_9FLAO</name>
<dbReference type="Proteomes" id="UP000095713">
    <property type="component" value="Unassembled WGS sequence"/>
</dbReference>